<reference evidence="2 3" key="1">
    <citation type="submission" date="2021-12" db="EMBL/GenBank/DDBJ databases">
        <title>Identification and characterization of A. suis stains in western Canada.</title>
        <authorList>
            <person name="Kulathunga D.G.R.S."/>
            <person name="De Oliveira Costa M."/>
        </authorList>
    </citation>
    <scope>NUCLEOTIDE SEQUENCE [LARGE SCALE GENOMIC DNA]</scope>
    <source>
        <strain evidence="2 3">18_292</strain>
    </source>
</reference>
<keyword evidence="3" id="KW-1185">Reference proteome</keyword>
<accession>A0ABT1WSI2</accession>
<protein>
    <submittedName>
        <fullName evidence="2">Strictosidine synthase</fullName>
    </submittedName>
</protein>
<dbReference type="GeneID" id="34292544"/>
<name>A0ABT1WSI2_ACTSU</name>
<keyword evidence="1" id="KW-0732">Signal</keyword>
<gene>
    <name evidence="2" type="ORF">LZL92_03300</name>
</gene>
<feature type="signal peptide" evidence="1">
    <location>
        <begin position="1"/>
        <end position="19"/>
    </location>
</feature>
<dbReference type="Proteomes" id="UP001206331">
    <property type="component" value="Unassembled WGS sequence"/>
</dbReference>
<evidence type="ECO:0000313" key="3">
    <source>
        <dbReference type="Proteomes" id="UP001206331"/>
    </source>
</evidence>
<organism evidence="2 3">
    <name type="scientific">Actinobacillus suis</name>
    <dbReference type="NCBI Taxonomy" id="716"/>
    <lineage>
        <taxon>Bacteria</taxon>
        <taxon>Pseudomonadati</taxon>
        <taxon>Pseudomonadota</taxon>
        <taxon>Gammaproteobacteria</taxon>
        <taxon>Pasteurellales</taxon>
        <taxon>Pasteurellaceae</taxon>
        <taxon>Actinobacillus</taxon>
    </lineage>
</organism>
<sequence>MKKITTLLLGLLLNTGCFATPVVLPVSTSVNHEAKLSSSILLWMRTDKPRQVSMDRWAGPHAKIISANPSLAEYRQLHFNEVNTGLWPAIEGVQTQIPADRKIDGVADVTLKSYEAIALGEKYSQMAQADEINLFSRTLLYAASPDNSKWYQLDAQPTQAHVMVFLRKRDEVSESLFQQFINQELAPSLANLNANGLTELRSHVYGKYNQAQWDSPNVAHDNPPEAQFQAALILGFKNHQALTAFFESENLKPISQRLAQFSRAVHAYQLEKTLLFISNEKQTD</sequence>
<comment type="caution">
    <text evidence="2">The sequence shown here is derived from an EMBL/GenBank/DDBJ whole genome shotgun (WGS) entry which is preliminary data.</text>
</comment>
<dbReference type="RefSeq" id="WP_014992247.1">
    <property type="nucleotide sequence ID" value="NZ_CP090556.1"/>
</dbReference>
<feature type="chain" id="PRO_5045484614" evidence="1">
    <location>
        <begin position="20"/>
        <end position="284"/>
    </location>
</feature>
<evidence type="ECO:0000256" key="1">
    <source>
        <dbReference type="SAM" id="SignalP"/>
    </source>
</evidence>
<evidence type="ECO:0000313" key="2">
    <source>
        <dbReference type="EMBL" id="MCQ9629301.1"/>
    </source>
</evidence>
<proteinExistence type="predicted"/>
<dbReference type="Gene3D" id="3.30.70.100">
    <property type="match status" value="1"/>
</dbReference>
<dbReference type="EMBL" id="JAJUPA010000002">
    <property type="protein sequence ID" value="MCQ9629301.1"/>
    <property type="molecule type" value="Genomic_DNA"/>
</dbReference>